<accession>A0A5J5C739</accession>
<proteinExistence type="predicted"/>
<evidence type="ECO:0000313" key="2">
    <source>
        <dbReference type="Proteomes" id="UP000325577"/>
    </source>
</evidence>
<dbReference type="Proteomes" id="UP000325577">
    <property type="component" value="Linkage Group LG0"/>
</dbReference>
<dbReference type="AlphaFoldDB" id="A0A5J5C739"/>
<protein>
    <submittedName>
        <fullName evidence="1">Uncharacterized protein</fullName>
    </submittedName>
</protein>
<gene>
    <name evidence="1" type="ORF">F0562_002348</name>
</gene>
<evidence type="ECO:0000313" key="1">
    <source>
        <dbReference type="EMBL" id="KAA8550664.1"/>
    </source>
</evidence>
<organism evidence="1 2">
    <name type="scientific">Nyssa sinensis</name>
    <dbReference type="NCBI Taxonomy" id="561372"/>
    <lineage>
        <taxon>Eukaryota</taxon>
        <taxon>Viridiplantae</taxon>
        <taxon>Streptophyta</taxon>
        <taxon>Embryophyta</taxon>
        <taxon>Tracheophyta</taxon>
        <taxon>Spermatophyta</taxon>
        <taxon>Magnoliopsida</taxon>
        <taxon>eudicotyledons</taxon>
        <taxon>Gunneridae</taxon>
        <taxon>Pentapetalae</taxon>
        <taxon>asterids</taxon>
        <taxon>Cornales</taxon>
        <taxon>Nyssaceae</taxon>
        <taxon>Nyssa</taxon>
    </lineage>
</organism>
<keyword evidence="2" id="KW-1185">Reference proteome</keyword>
<name>A0A5J5C739_9ASTE</name>
<sequence>MVNTTSENIGSWSNRLESMDSNVNMDAASAPRLDINGLTSSDQGVTAGFRLDNEVPPELELNHAKLTALKINSASDTGPSIPQLLHLICNGNDESPTASKRGALQQLVEASCG</sequence>
<dbReference type="EMBL" id="CM018031">
    <property type="protein sequence ID" value="KAA8550664.1"/>
    <property type="molecule type" value="Genomic_DNA"/>
</dbReference>
<reference evidence="1 2" key="1">
    <citation type="submission" date="2019-09" db="EMBL/GenBank/DDBJ databases">
        <title>A chromosome-level genome assembly of the Chinese tupelo Nyssa sinensis.</title>
        <authorList>
            <person name="Yang X."/>
            <person name="Kang M."/>
            <person name="Yang Y."/>
            <person name="Xiong H."/>
            <person name="Wang M."/>
            <person name="Zhang Z."/>
            <person name="Wang Z."/>
            <person name="Wu H."/>
            <person name="Ma T."/>
            <person name="Liu J."/>
            <person name="Xi Z."/>
        </authorList>
    </citation>
    <scope>NUCLEOTIDE SEQUENCE [LARGE SCALE GENOMIC DNA]</scope>
    <source>
        <strain evidence="1">J267</strain>
        <tissue evidence="1">Leaf</tissue>
    </source>
</reference>